<dbReference type="InterPro" id="IPR016181">
    <property type="entry name" value="Acyl_CoA_acyltransferase"/>
</dbReference>
<dbReference type="InterPro" id="IPR000182">
    <property type="entry name" value="GNAT_dom"/>
</dbReference>
<feature type="domain" description="N-acetyltransferase" evidence="3">
    <location>
        <begin position="1"/>
        <end position="152"/>
    </location>
</feature>
<dbReference type="InterPro" id="IPR050680">
    <property type="entry name" value="YpeA/RimI_acetyltransf"/>
</dbReference>
<dbReference type="GO" id="GO:0016747">
    <property type="term" value="F:acyltransferase activity, transferring groups other than amino-acyl groups"/>
    <property type="evidence" value="ECO:0007669"/>
    <property type="project" value="InterPro"/>
</dbReference>
<keyword evidence="5" id="KW-1185">Reference proteome</keyword>
<name>A0A0J7Y8K7_9SPHN</name>
<dbReference type="OrthoDB" id="9804026at2"/>
<dbReference type="PROSITE" id="PS51186">
    <property type="entry name" value="GNAT"/>
    <property type="match status" value="1"/>
</dbReference>
<evidence type="ECO:0000259" key="3">
    <source>
        <dbReference type="PROSITE" id="PS51186"/>
    </source>
</evidence>
<keyword evidence="1 4" id="KW-0808">Transferase</keyword>
<dbReference type="PANTHER" id="PTHR43420:SF12">
    <property type="entry name" value="N-ACETYLTRANSFERASE DOMAIN-CONTAINING PROTEIN"/>
    <property type="match status" value="1"/>
</dbReference>
<protein>
    <submittedName>
        <fullName evidence="4">Acetyltransferase</fullName>
    </submittedName>
</protein>
<evidence type="ECO:0000313" key="4">
    <source>
        <dbReference type="EMBL" id="KMS60289.1"/>
    </source>
</evidence>
<comment type="caution">
    <text evidence="4">The sequence shown here is derived from an EMBL/GenBank/DDBJ whole genome shotgun (WGS) entry which is preliminary data.</text>
</comment>
<dbReference type="SUPFAM" id="SSF55729">
    <property type="entry name" value="Acyl-CoA N-acyltransferases (Nat)"/>
    <property type="match status" value="1"/>
</dbReference>
<dbReference type="AlphaFoldDB" id="A0A0J7Y8K7"/>
<dbReference type="Proteomes" id="UP000052268">
    <property type="component" value="Unassembled WGS sequence"/>
</dbReference>
<dbReference type="CDD" id="cd04301">
    <property type="entry name" value="NAT_SF"/>
    <property type="match status" value="1"/>
</dbReference>
<dbReference type="Gene3D" id="3.40.630.30">
    <property type="match status" value="1"/>
</dbReference>
<evidence type="ECO:0000256" key="1">
    <source>
        <dbReference type="ARBA" id="ARBA00022679"/>
    </source>
</evidence>
<dbReference type="RefSeq" id="WP_059149711.1">
    <property type="nucleotide sequence ID" value="NZ_KQ130452.1"/>
</dbReference>
<accession>A0A0J7Y8K7</accession>
<dbReference type="PANTHER" id="PTHR43420">
    <property type="entry name" value="ACETYLTRANSFERASE"/>
    <property type="match status" value="1"/>
</dbReference>
<dbReference type="Pfam" id="PF13508">
    <property type="entry name" value="Acetyltransf_7"/>
    <property type="match status" value="1"/>
</dbReference>
<keyword evidence="2" id="KW-0012">Acyltransferase</keyword>
<reference evidence="4 5" key="1">
    <citation type="journal article" date="2015" name="G3 (Bethesda)">
        <title>Insights into Ongoing Evolution of the Hexachlorocyclohexane Catabolic Pathway from Comparative Genomics of Ten Sphingomonadaceae Strains.</title>
        <authorList>
            <person name="Pearce S.L."/>
            <person name="Oakeshott J.G."/>
            <person name="Pandey G."/>
        </authorList>
    </citation>
    <scope>NUCLEOTIDE SEQUENCE [LARGE SCALE GENOMIC DNA]</scope>
    <source>
        <strain evidence="4 5">LL02</strain>
    </source>
</reference>
<dbReference type="EMBL" id="JACU01000001">
    <property type="protein sequence ID" value="KMS60289.1"/>
    <property type="molecule type" value="Genomic_DNA"/>
</dbReference>
<gene>
    <name evidence="4" type="ORF">V474_00980</name>
</gene>
<sequence length="152" mass="17143">MTDDVDQILAVMEVAFDPIYGEAWNRRQVEDALKFGNCHYSLVNAQGREPVDGESAAGFFLSRTGYEEEELLLIAVDPHYRSKGLARSLLETLRIGARSRGAKRLLLEMRRGNPAESLYRNVGFHAIGERREYYRTPGGQRLDAITFACDMG</sequence>
<dbReference type="PATRIC" id="fig|1114963.3.peg.193"/>
<evidence type="ECO:0000313" key="5">
    <source>
        <dbReference type="Proteomes" id="UP000052268"/>
    </source>
</evidence>
<evidence type="ECO:0000256" key="2">
    <source>
        <dbReference type="ARBA" id="ARBA00023315"/>
    </source>
</evidence>
<proteinExistence type="predicted"/>
<organism evidence="4 5">
    <name type="scientific">Novosphingobium barchaimii LL02</name>
    <dbReference type="NCBI Taxonomy" id="1114963"/>
    <lineage>
        <taxon>Bacteria</taxon>
        <taxon>Pseudomonadati</taxon>
        <taxon>Pseudomonadota</taxon>
        <taxon>Alphaproteobacteria</taxon>
        <taxon>Sphingomonadales</taxon>
        <taxon>Sphingomonadaceae</taxon>
        <taxon>Novosphingobium</taxon>
    </lineage>
</organism>